<evidence type="ECO:0000256" key="4">
    <source>
        <dbReference type="ARBA" id="ARBA00022801"/>
    </source>
</evidence>
<keyword evidence="4 7" id="KW-0378">Hydrolase</keyword>
<dbReference type="Gene3D" id="3.90.226.10">
    <property type="entry name" value="2-enoyl-CoA Hydratase, Chain A, domain 1"/>
    <property type="match status" value="1"/>
</dbReference>
<gene>
    <name evidence="7" type="ORF">WKW77_10065</name>
</gene>
<dbReference type="RefSeq" id="WP_340356694.1">
    <property type="nucleotide sequence ID" value="NZ_JBBKZU010000003.1"/>
</dbReference>
<evidence type="ECO:0000256" key="1">
    <source>
        <dbReference type="ARBA" id="ARBA00007039"/>
    </source>
</evidence>
<dbReference type="EMBL" id="JBBKZU010000003">
    <property type="protein sequence ID" value="MEJ8811410.1"/>
    <property type="molecule type" value="Genomic_DNA"/>
</dbReference>
<reference evidence="7 8" key="1">
    <citation type="submission" date="2024-03" db="EMBL/GenBank/DDBJ databases">
        <title>Novel species of the genus Variovorax.</title>
        <authorList>
            <person name="Liu Q."/>
            <person name="Xin Y.-H."/>
        </authorList>
    </citation>
    <scope>NUCLEOTIDE SEQUENCE [LARGE SCALE GENOMIC DNA]</scope>
    <source>
        <strain evidence="7 8">KACC 18899</strain>
    </source>
</reference>
<dbReference type="PRINTS" id="PR00127">
    <property type="entry name" value="CLPPROTEASEP"/>
</dbReference>
<dbReference type="GO" id="GO:0008233">
    <property type="term" value="F:peptidase activity"/>
    <property type="evidence" value="ECO:0007669"/>
    <property type="project" value="UniProtKB-KW"/>
</dbReference>
<evidence type="ECO:0000256" key="3">
    <source>
        <dbReference type="ARBA" id="ARBA00022670"/>
    </source>
</evidence>
<dbReference type="NCBIfam" id="NF045542">
    <property type="entry name" value="Clp_rel_HeadMat"/>
    <property type="match status" value="1"/>
</dbReference>
<dbReference type="CDD" id="cd07016">
    <property type="entry name" value="S14_ClpP_1"/>
    <property type="match status" value="1"/>
</dbReference>
<dbReference type="SUPFAM" id="SSF52096">
    <property type="entry name" value="ClpP/crotonase"/>
    <property type="match status" value="1"/>
</dbReference>
<dbReference type="PANTHER" id="PTHR10381:SF70">
    <property type="entry name" value="ATP-DEPENDENT CLP PROTEASE PROTEOLYTIC SUBUNIT"/>
    <property type="match status" value="1"/>
</dbReference>
<dbReference type="GO" id="GO:0006508">
    <property type="term" value="P:proteolysis"/>
    <property type="evidence" value="ECO:0007669"/>
    <property type="project" value="UniProtKB-KW"/>
</dbReference>
<keyword evidence="3 7" id="KW-0645">Protease</keyword>
<protein>
    <recommendedName>
        <fullName evidence="6">ATP-dependent Clp protease proteolytic subunit</fullName>
    </recommendedName>
</protein>
<dbReference type="InterPro" id="IPR029045">
    <property type="entry name" value="ClpP/crotonase-like_dom_sf"/>
</dbReference>
<dbReference type="PANTHER" id="PTHR10381">
    <property type="entry name" value="ATP-DEPENDENT CLP PROTEASE PROTEOLYTIC SUBUNIT"/>
    <property type="match status" value="1"/>
</dbReference>
<dbReference type="Pfam" id="PF00574">
    <property type="entry name" value="CLP_protease"/>
    <property type="match status" value="1"/>
</dbReference>
<sequence>MPFFKFKNSASGSTLSIYDEIGVLGVQASDFRQQLDAVQSPTLALEINSPGGDVFAGVAIYNMLKASGKTIAVKVMGVAASAASLIAMAGDTIEMPENTFMMVHNPLTGIYGNAEDLREAADVLDKIGESLLAAYVGKTGMPEAEMKALLAHDTWLTAGEALTKGFATKVTPAINAQASFSMKRADLPANVAAMFKAATPVGASVYDVWAKRRNRQGAK</sequence>
<keyword evidence="8" id="KW-1185">Reference proteome</keyword>
<name>A0ABU8VCL1_9BURK</name>
<evidence type="ECO:0000313" key="8">
    <source>
        <dbReference type="Proteomes" id="UP001365846"/>
    </source>
</evidence>
<proteinExistence type="inferred from homology"/>
<evidence type="ECO:0000256" key="6">
    <source>
        <dbReference type="RuleBase" id="RU003567"/>
    </source>
</evidence>
<dbReference type="Proteomes" id="UP001365846">
    <property type="component" value="Unassembled WGS sequence"/>
</dbReference>
<keyword evidence="2" id="KW-0963">Cytoplasm</keyword>
<evidence type="ECO:0000256" key="2">
    <source>
        <dbReference type="ARBA" id="ARBA00022490"/>
    </source>
</evidence>
<comment type="similarity">
    <text evidence="1 6">Belongs to the peptidase S14 family.</text>
</comment>
<evidence type="ECO:0000256" key="5">
    <source>
        <dbReference type="ARBA" id="ARBA00022825"/>
    </source>
</evidence>
<comment type="caution">
    <text evidence="7">The sequence shown here is derived from an EMBL/GenBank/DDBJ whole genome shotgun (WGS) entry which is preliminary data.</text>
</comment>
<keyword evidence="5" id="KW-0720">Serine protease</keyword>
<organism evidence="7 8">
    <name type="scientific">Variovorax ureilyticus</name>
    <dbReference type="NCBI Taxonomy" id="1836198"/>
    <lineage>
        <taxon>Bacteria</taxon>
        <taxon>Pseudomonadati</taxon>
        <taxon>Pseudomonadota</taxon>
        <taxon>Betaproteobacteria</taxon>
        <taxon>Burkholderiales</taxon>
        <taxon>Comamonadaceae</taxon>
        <taxon>Variovorax</taxon>
    </lineage>
</organism>
<accession>A0ABU8VCL1</accession>
<dbReference type="InterPro" id="IPR023562">
    <property type="entry name" value="ClpP/TepA"/>
</dbReference>
<evidence type="ECO:0000313" key="7">
    <source>
        <dbReference type="EMBL" id="MEJ8811410.1"/>
    </source>
</evidence>
<dbReference type="InterPro" id="IPR001907">
    <property type="entry name" value="ClpP"/>
</dbReference>